<comment type="subcellular location">
    <subcellularLocation>
        <location evidence="1">Nucleus</location>
    </subcellularLocation>
</comment>
<sequence length="706" mass="75898">MLACNQNPNTRPGKVRAIPLEDFLVHRTALETGTAEHVLEAINYRNVAASKRTLGTRGAWDVLEQGQVSERPSSVPPLTEAQPQFPTASPARRSPHRDAGAAAASPARRSAATQSAVVARQRLPCSPLRAANQCAMANGRQGRRSGASRSQRKLQLRVAPRGSPGSVQPPPSLSDYSPSGISFACTLAHFSRIFCVQNAPSMTMLLDGGPQFPGLGVGSFGAPRHHEMPNREPAGMGLNPFGDSTHAAAAAAAAAAFKLSPATAHDLSSGQSSAFTPQGSGYANALGHHHHHHHHHASQVPTYGGAASAAFNSTRDFLFRQRGSGLSEAASGGGQHGLFAGSASSLHAPAGIPEPPGYLLFPGLHEQGAGHPSPTGHVDNNQVHLGLRGELFGRADPYRPVASPRTDPYAATAQFPNYSPMNMNMGVNVAAHHGPGAFFRYMRQPIKQELSCKWIEEAQLSRPKKSCDRTFSTMHELVTHVTMEHVGGPEQNNHVCYWEECPREGKSFKAKYKLVNHIRVHTGEKPFPCPFPGCGKIFARSENLKIHKRTHTGEKPFKCEFEGCDRRFANSSDRKKHMHVHTSDKPYICKVCDKSYTHPSSLRKHMKVHESQGSDSSPAASSGYESSTPPAIASANSKDTTKTPSAVQTSTSHNPGLPPNFNEWALGGHKLVDRLGLHGRFAPHRLSASLGRRGCKAEISLCLIPT</sequence>
<dbReference type="GO" id="GO:0000978">
    <property type="term" value="F:RNA polymerase II cis-regulatory region sequence-specific DNA binding"/>
    <property type="evidence" value="ECO:0007669"/>
    <property type="project" value="TreeGrafter"/>
</dbReference>
<organism evidence="13 14">
    <name type="scientific">Microtus ochrogaster</name>
    <name type="common">Prairie vole</name>
    <dbReference type="NCBI Taxonomy" id="79684"/>
    <lineage>
        <taxon>Eukaryota</taxon>
        <taxon>Metazoa</taxon>
        <taxon>Chordata</taxon>
        <taxon>Craniata</taxon>
        <taxon>Vertebrata</taxon>
        <taxon>Euteleostomi</taxon>
        <taxon>Mammalia</taxon>
        <taxon>Eutheria</taxon>
        <taxon>Euarchontoglires</taxon>
        <taxon>Glires</taxon>
        <taxon>Rodentia</taxon>
        <taxon>Myomorpha</taxon>
        <taxon>Muroidea</taxon>
        <taxon>Cricetidae</taxon>
        <taxon>Arvicolinae</taxon>
        <taxon>Microtus</taxon>
    </lineage>
</organism>
<dbReference type="InterPro" id="IPR056436">
    <property type="entry name" value="Znf-C2H2_ZIC1-5/GLI1-3-like"/>
</dbReference>
<dbReference type="Pfam" id="PF23561">
    <property type="entry name" value="zf-C2H2_15"/>
    <property type="match status" value="1"/>
</dbReference>
<evidence type="ECO:0000256" key="11">
    <source>
        <dbReference type="SAM" id="MobiDB-lite"/>
    </source>
</evidence>
<evidence type="ECO:0000256" key="9">
    <source>
        <dbReference type="ARBA" id="ARBA00023242"/>
    </source>
</evidence>
<comment type="caution">
    <text evidence="13">The sequence shown here is derived from an EMBL/GenBank/DDBJ whole genome shotgun (WGS) entry which is preliminary data.</text>
</comment>
<evidence type="ECO:0000256" key="3">
    <source>
        <dbReference type="ARBA" id="ARBA00022473"/>
    </source>
</evidence>
<dbReference type="InterPro" id="IPR036236">
    <property type="entry name" value="Znf_C2H2_sf"/>
</dbReference>
<evidence type="ECO:0000256" key="6">
    <source>
        <dbReference type="ARBA" id="ARBA00022771"/>
    </source>
</evidence>
<feature type="region of interest" description="Disordered" evidence="11">
    <location>
        <begin position="267"/>
        <end position="302"/>
    </location>
</feature>
<dbReference type="InterPro" id="IPR043359">
    <property type="entry name" value="GLI-like"/>
</dbReference>
<feature type="compositionally biased region" description="Basic residues" evidence="11">
    <location>
        <begin position="287"/>
        <end position="297"/>
    </location>
</feature>
<feature type="domain" description="C2H2-type" evidence="12">
    <location>
        <begin position="587"/>
        <end position="614"/>
    </location>
</feature>
<evidence type="ECO:0000256" key="5">
    <source>
        <dbReference type="ARBA" id="ARBA00022737"/>
    </source>
</evidence>
<keyword evidence="8" id="KW-0238">DNA-binding</keyword>
<evidence type="ECO:0000256" key="1">
    <source>
        <dbReference type="ARBA" id="ARBA00004123"/>
    </source>
</evidence>
<accession>A0A8J6H0Z8</accession>
<dbReference type="SUPFAM" id="SSF57667">
    <property type="entry name" value="beta-beta-alpha zinc fingers"/>
    <property type="match status" value="2"/>
</dbReference>
<keyword evidence="9" id="KW-0539">Nucleus</keyword>
<proteinExistence type="inferred from homology"/>
<dbReference type="PROSITE" id="PS00028">
    <property type="entry name" value="ZINC_FINGER_C2H2_1"/>
    <property type="match status" value="3"/>
</dbReference>
<feature type="domain" description="C2H2-type" evidence="12">
    <location>
        <begin position="527"/>
        <end position="556"/>
    </location>
</feature>
<dbReference type="Proteomes" id="UP000710432">
    <property type="component" value="Unassembled WGS sequence"/>
</dbReference>
<name>A0A8J6H0Z8_MICOH</name>
<evidence type="ECO:0000256" key="4">
    <source>
        <dbReference type="ARBA" id="ARBA00022723"/>
    </source>
</evidence>
<dbReference type="GO" id="GO:0000981">
    <property type="term" value="F:DNA-binding transcription factor activity, RNA polymerase II-specific"/>
    <property type="evidence" value="ECO:0007669"/>
    <property type="project" value="TreeGrafter"/>
</dbReference>
<comment type="similarity">
    <text evidence="2">Belongs to the GLI C2H2-type zinc-finger protein family.</text>
</comment>
<dbReference type="SMART" id="SM00355">
    <property type="entry name" value="ZnF_C2H2"/>
    <property type="match status" value="5"/>
</dbReference>
<evidence type="ECO:0000259" key="12">
    <source>
        <dbReference type="PROSITE" id="PS50157"/>
    </source>
</evidence>
<keyword evidence="5" id="KW-0677">Repeat</keyword>
<dbReference type="PANTHER" id="PTHR45718:SF4">
    <property type="entry name" value="TRANSCRIPTIONAL ACTIVATOR CUBITUS INTERRUPTUS"/>
    <property type="match status" value="1"/>
</dbReference>
<dbReference type="FunFam" id="3.30.160.60:FF:000041">
    <property type="entry name" value="Zinc finger protein ZIC 1"/>
    <property type="match status" value="1"/>
</dbReference>
<evidence type="ECO:0000256" key="2">
    <source>
        <dbReference type="ARBA" id="ARBA00010831"/>
    </source>
</evidence>
<reference evidence="13" key="1">
    <citation type="submission" date="2020-03" db="EMBL/GenBank/DDBJ databases">
        <title>Studies in the Genomics of Life Span.</title>
        <authorList>
            <person name="Glass D."/>
        </authorList>
    </citation>
    <scope>NUCLEOTIDE SEQUENCE</scope>
    <source>
        <strain evidence="13">LTLLF</strain>
        <tissue evidence="13">Muscle</tissue>
    </source>
</reference>
<feature type="region of interest" description="Disordered" evidence="11">
    <location>
        <begin position="603"/>
        <end position="661"/>
    </location>
</feature>
<feature type="domain" description="C2H2-type" evidence="12">
    <location>
        <begin position="499"/>
        <end position="526"/>
    </location>
</feature>
<dbReference type="FunFam" id="3.30.160.60:FF:000039">
    <property type="entry name" value="Zinc finger protein ZIC 1"/>
    <property type="match status" value="1"/>
</dbReference>
<evidence type="ECO:0000256" key="7">
    <source>
        <dbReference type="ARBA" id="ARBA00022833"/>
    </source>
</evidence>
<keyword evidence="4" id="KW-0479">Metal-binding</keyword>
<dbReference type="Gene3D" id="3.30.160.60">
    <property type="entry name" value="Classic Zinc Finger"/>
    <property type="match status" value="4"/>
</dbReference>
<dbReference type="PROSITE" id="PS50157">
    <property type="entry name" value="ZINC_FINGER_C2H2_2"/>
    <property type="match status" value="4"/>
</dbReference>
<feature type="compositionally biased region" description="Low complexity" evidence="11">
    <location>
        <begin position="100"/>
        <end position="115"/>
    </location>
</feature>
<feature type="compositionally biased region" description="Low complexity" evidence="11">
    <location>
        <begin position="611"/>
        <end position="627"/>
    </location>
</feature>
<dbReference type="EMBL" id="JAATJU010001200">
    <property type="protein sequence ID" value="KAH0520172.1"/>
    <property type="molecule type" value="Genomic_DNA"/>
</dbReference>
<feature type="compositionally biased region" description="Polar residues" evidence="11">
    <location>
        <begin position="634"/>
        <end position="654"/>
    </location>
</feature>
<dbReference type="InterPro" id="IPR041643">
    <property type="entry name" value="Znf_ZIC"/>
</dbReference>
<dbReference type="Pfam" id="PF00096">
    <property type="entry name" value="zf-C2H2"/>
    <property type="match status" value="3"/>
</dbReference>
<keyword evidence="6 10" id="KW-0863">Zinc-finger</keyword>
<dbReference type="GO" id="GO:0005634">
    <property type="term" value="C:nucleus"/>
    <property type="evidence" value="ECO:0007669"/>
    <property type="project" value="UniProtKB-SubCell"/>
</dbReference>
<feature type="compositionally biased region" description="Polar residues" evidence="11">
    <location>
        <begin position="267"/>
        <end position="281"/>
    </location>
</feature>
<feature type="region of interest" description="Disordered" evidence="11">
    <location>
        <begin position="67"/>
        <end position="115"/>
    </location>
</feature>
<evidence type="ECO:0000313" key="14">
    <source>
        <dbReference type="Proteomes" id="UP000710432"/>
    </source>
</evidence>
<keyword evidence="3" id="KW-0217">Developmental protein</keyword>
<dbReference type="GO" id="GO:0008270">
    <property type="term" value="F:zinc ion binding"/>
    <property type="evidence" value="ECO:0007669"/>
    <property type="project" value="UniProtKB-KW"/>
</dbReference>
<dbReference type="FunFam" id="3.30.160.60:FF:000035">
    <property type="entry name" value="Zinc finger protein ZIC 1"/>
    <property type="match status" value="1"/>
</dbReference>
<protein>
    <submittedName>
        <fullName evidence="13">Zinc finger protein ZIC 3</fullName>
    </submittedName>
</protein>
<dbReference type="InterPro" id="IPR013087">
    <property type="entry name" value="Znf_C2H2_type"/>
</dbReference>
<evidence type="ECO:0000313" key="13">
    <source>
        <dbReference type="EMBL" id="KAH0520172.1"/>
    </source>
</evidence>
<dbReference type="AlphaFoldDB" id="A0A8J6H0Z8"/>
<gene>
    <name evidence="13" type="ORF">LTLLF_207795</name>
</gene>
<keyword evidence="7" id="KW-0862">Zinc</keyword>
<evidence type="ECO:0000256" key="8">
    <source>
        <dbReference type="ARBA" id="ARBA00023125"/>
    </source>
</evidence>
<evidence type="ECO:0000256" key="10">
    <source>
        <dbReference type="PROSITE-ProRule" id="PRU00042"/>
    </source>
</evidence>
<dbReference type="PANTHER" id="PTHR45718">
    <property type="entry name" value="TRANSCRIPTIONAL ACTIVATOR CUBITUS INTERRUPTUS"/>
    <property type="match status" value="1"/>
</dbReference>
<dbReference type="FunFam" id="3.30.160.60:FF:001330">
    <property type="entry name" value="Zinc finger protein ZIC 4"/>
    <property type="match status" value="1"/>
</dbReference>
<feature type="domain" description="C2H2-type" evidence="12">
    <location>
        <begin position="557"/>
        <end position="586"/>
    </location>
</feature>
<feature type="region of interest" description="Disordered" evidence="11">
    <location>
        <begin position="136"/>
        <end position="174"/>
    </location>
</feature>
<dbReference type="Pfam" id="PF18366">
    <property type="entry name" value="zf_ZIC"/>
    <property type="match status" value="1"/>
</dbReference>